<accession>F2U090</accession>
<dbReference type="SUPFAM" id="SSF52540">
    <property type="entry name" value="P-loop containing nucleoside triphosphate hydrolases"/>
    <property type="match status" value="1"/>
</dbReference>
<name>F2U090_SALR5</name>
<dbReference type="AlphaFoldDB" id="F2U090"/>
<gene>
    <name evidence="2" type="ORF">PTSG_01404</name>
</gene>
<feature type="transmembrane region" description="Helical" evidence="1">
    <location>
        <begin position="60"/>
        <end position="85"/>
    </location>
</feature>
<sequence length="407" mass="48036">MTSGTRSRNSNESDSGKEPLFTFTPKHRFSTQNNFMLGVTLGPWLTVLWKYGYAIEWKHYWFRVLFLTFMACLNSTLSFLEWLFFRHRIRSAVINRRPVFILGHPRTGTTHLHNLISLDDDEFFAPTTLAAGFSAAYLLLHPVRHLLSGVLSDTRPMDNMALTFDVPQEDELSYTQSTPLLSMYSPLVFMTEEPKFRKYFRMQDVSQDEKKRYTDVMLAFLQKLAVHAQGRRFVLKSPTHTAKVRFLLELFPEAQFIYIHRHPYRVFRSAMNMADKTYWYSYLATPTNEQVAEFVMHQYEELFDAYMEDRSLIPEGNLVEVSFDELQQQPLQTMERIYTTLQWTGFDDRVKPKLQRYLKSLRGFKKNAFETLTDTQRQEVNRRWRKSFKAFGYTMQEKQGAVNIAGH</sequence>
<keyword evidence="1" id="KW-1133">Transmembrane helix</keyword>
<dbReference type="InParanoid" id="F2U090"/>
<keyword evidence="1" id="KW-0472">Membrane</keyword>
<protein>
    <recommendedName>
        <fullName evidence="4">Sulfotransferase</fullName>
    </recommendedName>
</protein>
<evidence type="ECO:0000313" key="2">
    <source>
        <dbReference type="EMBL" id="EGD80818.1"/>
    </source>
</evidence>
<dbReference type="InterPro" id="IPR027417">
    <property type="entry name" value="P-loop_NTPase"/>
</dbReference>
<dbReference type="InterPro" id="IPR052736">
    <property type="entry name" value="Stf3_sulfotransferase"/>
</dbReference>
<dbReference type="OMA" id="PTDNMEL"/>
<evidence type="ECO:0000256" key="1">
    <source>
        <dbReference type="SAM" id="Phobius"/>
    </source>
</evidence>
<keyword evidence="1" id="KW-0812">Transmembrane</keyword>
<organism evidence="3">
    <name type="scientific">Salpingoeca rosetta (strain ATCC 50818 / BSB-021)</name>
    <dbReference type="NCBI Taxonomy" id="946362"/>
    <lineage>
        <taxon>Eukaryota</taxon>
        <taxon>Choanoflagellata</taxon>
        <taxon>Craspedida</taxon>
        <taxon>Salpingoecidae</taxon>
        <taxon>Salpingoeca</taxon>
    </lineage>
</organism>
<reference evidence="2" key="1">
    <citation type="submission" date="2009-08" db="EMBL/GenBank/DDBJ databases">
        <title>Annotation of Salpingoeca rosetta.</title>
        <authorList>
            <consortium name="The Broad Institute Genome Sequencing Platform"/>
            <person name="Russ C."/>
            <person name="Cuomo C."/>
            <person name="Burger G."/>
            <person name="Gray M.W."/>
            <person name="Holland P.W.H."/>
            <person name="King N."/>
            <person name="Lang F.B.F."/>
            <person name="Roger A.J."/>
            <person name="Ruiz-Trillo I."/>
            <person name="Young S.K."/>
            <person name="Zeng Q."/>
            <person name="Gargeya S."/>
            <person name="Alvarado L."/>
            <person name="Berlin A."/>
            <person name="Chapman S.B."/>
            <person name="Chen Z."/>
            <person name="Freedman E."/>
            <person name="Gellesch M."/>
            <person name="Goldberg J."/>
            <person name="Griggs A."/>
            <person name="Gujja S."/>
            <person name="Heilman E."/>
            <person name="Heiman D."/>
            <person name="Howarth C."/>
            <person name="Mehta T."/>
            <person name="Neiman D."/>
            <person name="Pearson M."/>
            <person name="Roberts A."/>
            <person name="Saif S."/>
            <person name="Shea T."/>
            <person name="Shenoy N."/>
            <person name="Sisk P."/>
            <person name="Stolte C."/>
            <person name="Sykes S."/>
            <person name="White J."/>
            <person name="Yandava C."/>
            <person name="Haas B."/>
            <person name="Nusbaum C."/>
            <person name="Birren B."/>
        </authorList>
    </citation>
    <scope>NUCLEOTIDE SEQUENCE [LARGE SCALE GENOMIC DNA]</scope>
    <source>
        <strain evidence="2">ATCC 50818</strain>
    </source>
</reference>
<dbReference type="Gene3D" id="3.40.50.300">
    <property type="entry name" value="P-loop containing nucleotide triphosphate hydrolases"/>
    <property type="match status" value="1"/>
</dbReference>
<dbReference type="OrthoDB" id="429813at2759"/>
<dbReference type="RefSeq" id="XP_004997379.1">
    <property type="nucleotide sequence ID" value="XM_004997322.1"/>
</dbReference>
<dbReference type="KEGG" id="sre:PTSG_01404"/>
<dbReference type="Pfam" id="PF13469">
    <property type="entry name" value="Sulfotransfer_3"/>
    <property type="match status" value="1"/>
</dbReference>
<dbReference type="eggNOG" id="ENOG502RXAI">
    <property type="taxonomic scope" value="Eukaryota"/>
</dbReference>
<dbReference type="PANTHER" id="PTHR36451">
    <property type="entry name" value="PAPS-DEPENDENT SULFOTRANSFERASE STF3"/>
    <property type="match status" value="1"/>
</dbReference>
<evidence type="ECO:0000313" key="3">
    <source>
        <dbReference type="Proteomes" id="UP000007799"/>
    </source>
</evidence>
<evidence type="ECO:0008006" key="4">
    <source>
        <dbReference type="Google" id="ProtNLM"/>
    </source>
</evidence>
<dbReference type="EMBL" id="GL832958">
    <property type="protein sequence ID" value="EGD80818.1"/>
    <property type="molecule type" value="Genomic_DNA"/>
</dbReference>
<dbReference type="GeneID" id="16077976"/>
<keyword evidence="3" id="KW-1185">Reference proteome</keyword>
<proteinExistence type="predicted"/>
<dbReference type="PANTHER" id="PTHR36451:SF1">
    <property type="entry name" value="OMEGA-HYDROXY-BETA-DIHYDROMENAQUINONE-9 SULFOTRANSFERASE STF3"/>
    <property type="match status" value="1"/>
</dbReference>
<dbReference type="Proteomes" id="UP000007799">
    <property type="component" value="Unassembled WGS sequence"/>
</dbReference>